<proteinExistence type="predicted"/>
<protein>
    <recommendedName>
        <fullName evidence="4">DUF2845 domain-containing protein</fullName>
    </recommendedName>
</protein>
<feature type="signal peptide" evidence="1">
    <location>
        <begin position="1"/>
        <end position="25"/>
    </location>
</feature>
<evidence type="ECO:0000256" key="1">
    <source>
        <dbReference type="SAM" id="SignalP"/>
    </source>
</evidence>
<comment type="caution">
    <text evidence="2">The sequence shown here is derived from an EMBL/GenBank/DDBJ whole genome shotgun (WGS) entry which is preliminary data.</text>
</comment>
<dbReference type="EMBL" id="JBHSHD010000010">
    <property type="protein sequence ID" value="MFC4821839.1"/>
    <property type="molecule type" value="Genomic_DNA"/>
</dbReference>
<organism evidence="2 3">
    <name type="scientific">Dokdonella ginsengisoli</name>
    <dbReference type="NCBI Taxonomy" id="363846"/>
    <lineage>
        <taxon>Bacteria</taxon>
        <taxon>Pseudomonadati</taxon>
        <taxon>Pseudomonadota</taxon>
        <taxon>Gammaproteobacteria</taxon>
        <taxon>Lysobacterales</taxon>
        <taxon>Rhodanobacteraceae</taxon>
        <taxon>Dokdonella</taxon>
    </lineage>
</organism>
<dbReference type="RefSeq" id="WP_380022106.1">
    <property type="nucleotide sequence ID" value="NZ_JBHSHD010000010.1"/>
</dbReference>
<keyword evidence="3" id="KW-1185">Reference proteome</keyword>
<feature type="chain" id="PRO_5045338076" description="DUF2845 domain-containing protein" evidence="1">
    <location>
        <begin position="26"/>
        <end position="104"/>
    </location>
</feature>
<evidence type="ECO:0000313" key="2">
    <source>
        <dbReference type="EMBL" id="MFC4821839.1"/>
    </source>
</evidence>
<name>A0ABV9R226_9GAMM</name>
<sequence>MFLKFVLVTASVLCASSLAAPSAQAEVLATGAKAPRAAAGMPGRGLSMAQVERRYGAPLEKLPTAGGDAPRHPPINRWRYQGYTVYFERSRVIHSVRDDAPPKS</sequence>
<evidence type="ECO:0000313" key="3">
    <source>
        <dbReference type="Proteomes" id="UP001595886"/>
    </source>
</evidence>
<keyword evidence="1" id="KW-0732">Signal</keyword>
<accession>A0ABV9R226</accession>
<gene>
    <name evidence="2" type="ORF">ACFO6Q_16040</name>
</gene>
<dbReference type="Proteomes" id="UP001595886">
    <property type="component" value="Unassembled WGS sequence"/>
</dbReference>
<reference evidence="3" key="1">
    <citation type="journal article" date="2019" name="Int. J. Syst. Evol. Microbiol.">
        <title>The Global Catalogue of Microorganisms (GCM) 10K type strain sequencing project: providing services to taxonomists for standard genome sequencing and annotation.</title>
        <authorList>
            <consortium name="The Broad Institute Genomics Platform"/>
            <consortium name="The Broad Institute Genome Sequencing Center for Infectious Disease"/>
            <person name="Wu L."/>
            <person name="Ma J."/>
        </authorList>
    </citation>
    <scope>NUCLEOTIDE SEQUENCE [LARGE SCALE GENOMIC DNA]</scope>
    <source>
        <strain evidence="3">CCUG 30340</strain>
    </source>
</reference>
<evidence type="ECO:0008006" key="4">
    <source>
        <dbReference type="Google" id="ProtNLM"/>
    </source>
</evidence>